<dbReference type="Pfam" id="PF14079">
    <property type="entry name" value="DUF4260"/>
    <property type="match status" value="1"/>
</dbReference>
<gene>
    <name evidence="2" type="ORF">ACFSNC_02265</name>
</gene>
<name>A0ABW4YSY1_9HYPH</name>
<feature type="transmembrane region" description="Helical" evidence="1">
    <location>
        <begin position="26"/>
        <end position="43"/>
    </location>
</feature>
<dbReference type="EMBL" id="JBHUHD010000001">
    <property type="protein sequence ID" value="MFD2139217.1"/>
    <property type="molecule type" value="Genomic_DNA"/>
</dbReference>
<evidence type="ECO:0000256" key="1">
    <source>
        <dbReference type="SAM" id="Phobius"/>
    </source>
</evidence>
<dbReference type="RefSeq" id="WP_213354374.1">
    <property type="nucleotide sequence ID" value="NZ_JAHBGB010000041.1"/>
</dbReference>
<reference evidence="3" key="1">
    <citation type="journal article" date="2019" name="Int. J. Syst. Evol. Microbiol.">
        <title>The Global Catalogue of Microorganisms (GCM) 10K type strain sequencing project: providing services to taxonomists for standard genome sequencing and annotation.</title>
        <authorList>
            <consortium name="The Broad Institute Genomics Platform"/>
            <consortium name="The Broad Institute Genome Sequencing Center for Infectious Disease"/>
            <person name="Wu L."/>
            <person name="Ma J."/>
        </authorList>
    </citation>
    <scope>NUCLEOTIDE SEQUENCE [LARGE SCALE GENOMIC DNA]</scope>
    <source>
        <strain evidence="3">CCM 7435</strain>
    </source>
</reference>
<dbReference type="InterPro" id="IPR025356">
    <property type="entry name" value="DUF4260"/>
</dbReference>
<keyword evidence="3" id="KW-1185">Reference proteome</keyword>
<evidence type="ECO:0000313" key="3">
    <source>
        <dbReference type="Proteomes" id="UP001597299"/>
    </source>
</evidence>
<sequence length="151" mass="15493">MSAGPGQRRGTRPVDSAGAATGAPRLVLRLEGLAIAAAALLAYRHMDAGWGMFAALLLAPDLSLLAYLAGPRAGAVFYNAAHSYLLPALLAGTGLALGRERPVAVALIWIAHVGIDRALGYGLKYPGGFGLTHLGRIGKAQADGDQKPSPD</sequence>
<organism evidence="2 3">
    <name type="scientific">Ancylobacter oerskovii</name>
    <dbReference type="NCBI Taxonomy" id="459519"/>
    <lineage>
        <taxon>Bacteria</taxon>
        <taxon>Pseudomonadati</taxon>
        <taxon>Pseudomonadota</taxon>
        <taxon>Alphaproteobacteria</taxon>
        <taxon>Hyphomicrobiales</taxon>
        <taxon>Xanthobacteraceae</taxon>
        <taxon>Ancylobacter</taxon>
    </lineage>
</organism>
<comment type="caution">
    <text evidence="2">The sequence shown here is derived from an EMBL/GenBank/DDBJ whole genome shotgun (WGS) entry which is preliminary data.</text>
</comment>
<keyword evidence="1" id="KW-1133">Transmembrane helix</keyword>
<protein>
    <submittedName>
        <fullName evidence="2">DUF4260 domain-containing protein</fullName>
    </submittedName>
</protein>
<proteinExistence type="predicted"/>
<feature type="transmembrane region" description="Helical" evidence="1">
    <location>
        <begin position="50"/>
        <end position="70"/>
    </location>
</feature>
<evidence type="ECO:0000313" key="2">
    <source>
        <dbReference type="EMBL" id="MFD2139217.1"/>
    </source>
</evidence>
<accession>A0ABW4YSY1</accession>
<keyword evidence="1" id="KW-0472">Membrane</keyword>
<feature type="transmembrane region" description="Helical" evidence="1">
    <location>
        <begin position="76"/>
        <end position="97"/>
    </location>
</feature>
<keyword evidence="1" id="KW-0812">Transmembrane</keyword>
<dbReference type="Proteomes" id="UP001597299">
    <property type="component" value="Unassembled WGS sequence"/>
</dbReference>